<dbReference type="PROSITE" id="PS50011">
    <property type="entry name" value="PROTEIN_KINASE_DOM"/>
    <property type="match status" value="1"/>
</dbReference>
<dbReference type="SUPFAM" id="SSF56112">
    <property type="entry name" value="Protein kinase-like (PK-like)"/>
    <property type="match status" value="1"/>
</dbReference>
<comment type="similarity">
    <text evidence="1">Belongs to the protein kinase superfamily. STE Ser/Thr protein kinase family. STE20 subfamily.</text>
</comment>
<dbReference type="SMART" id="SM00220">
    <property type="entry name" value="S_TKc"/>
    <property type="match status" value="1"/>
</dbReference>
<proteinExistence type="inferred from homology"/>
<dbReference type="PROSITE" id="PS00108">
    <property type="entry name" value="PROTEIN_KINASE_ST"/>
    <property type="match status" value="1"/>
</dbReference>
<dbReference type="EMBL" id="GIBP01005107">
    <property type="protein sequence ID" value="NDV34076.1"/>
    <property type="molecule type" value="Transcribed_RNA"/>
</dbReference>
<accession>A0A6B2LAQ7</accession>
<dbReference type="AlphaFoldDB" id="A0A6B2LAQ7"/>
<keyword evidence="2" id="KW-0547">Nucleotide-binding</keyword>
<organism evidence="5">
    <name type="scientific">Arcella intermedia</name>
    <dbReference type="NCBI Taxonomy" id="1963864"/>
    <lineage>
        <taxon>Eukaryota</taxon>
        <taxon>Amoebozoa</taxon>
        <taxon>Tubulinea</taxon>
        <taxon>Elardia</taxon>
        <taxon>Arcellinida</taxon>
        <taxon>Sphaerothecina</taxon>
        <taxon>Arcellidae</taxon>
        <taxon>Arcella</taxon>
    </lineage>
</organism>
<keyword evidence="3" id="KW-0067">ATP-binding</keyword>
<evidence type="ECO:0000259" key="4">
    <source>
        <dbReference type="PROSITE" id="PS50011"/>
    </source>
</evidence>
<dbReference type="PANTHER" id="PTHR45832:SF22">
    <property type="entry name" value="SERINE_THREONINE-PROTEIN KINASE SAMKA-RELATED"/>
    <property type="match status" value="1"/>
</dbReference>
<dbReference type="InterPro" id="IPR051931">
    <property type="entry name" value="PAK3-like"/>
</dbReference>
<reference evidence="5" key="1">
    <citation type="journal article" date="2020" name="J. Eukaryot. Microbiol.">
        <title>De novo Sequencing, Assembly and Annotation of the Transcriptome for the Free-Living Testate Amoeba Arcella intermedia.</title>
        <authorList>
            <person name="Ribeiro G.M."/>
            <person name="Porfirio-Sousa A.L."/>
            <person name="Maurer-Alcala X.X."/>
            <person name="Katz L.A."/>
            <person name="Lahr D.J.G."/>
        </authorList>
    </citation>
    <scope>NUCLEOTIDE SEQUENCE</scope>
</reference>
<evidence type="ECO:0000256" key="1">
    <source>
        <dbReference type="ARBA" id="ARBA00008874"/>
    </source>
</evidence>
<dbReference type="InterPro" id="IPR011009">
    <property type="entry name" value="Kinase-like_dom_sf"/>
</dbReference>
<evidence type="ECO:0000313" key="5">
    <source>
        <dbReference type="EMBL" id="NDV34076.1"/>
    </source>
</evidence>
<dbReference type="CDD" id="cd05122">
    <property type="entry name" value="PKc_STE"/>
    <property type="match status" value="1"/>
</dbReference>
<dbReference type="Gene3D" id="1.10.510.10">
    <property type="entry name" value="Transferase(Phosphotransferase) domain 1"/>
    <property type="match status" value="1"/>
</dbReference>
<evidence type="ECO:0000256" key="3">
    <source>
        <dbReference type="ARBA" id="ARBA00022840"/>
    </source>
</evidence>
<sequence length="301" mass="33792">MMAEVEKEMVVQKSSNLKKQYGKVNFTGRGGFASVFSAKDLTSKKNESVAIKKLPHNTEKEKLNNLCEIAFLKVCVSHPNAVQYIKSFLVQPENEIWLVTEFLHGGTLSEAARVHTFIERHIAYVAREVLRALKFLHDNKFAHRDLKSTNVMMSINGSIKIIDFGLCADFTNGPRTNMVGSPFWIPPEMIKKEPHSLKVDCYSLAVCLLELFLMAPPHSTSGIKCMYMAVTKGLHDQIPKTASYEAATFLRKALEVDPEKRATANQLLDEPWVAEPGLSKGISEVLRDIFLTNTINDMGLY</sequence>
<evidence type="ECO:0000256" key="2">
    <source>
        <dbReference type="ARBA" id="ARBA00022741"/>
    </source>
</evidence>
<dbReference type="GO" id="GO:0005524">
    <property type="term" value="F:ATP binding"/>
    <property type="evidence" value="ECO:0007669"/>
    <property type="project" value="UniProtKB-KW"/>
</dbReference>
<dbReference type="InterPro" id="IPR008271">
    <property type="entry name" value="Ser/Thr_kinase_AS"/>
</dbReference>
<name>A0A6B2LAQ7_9EUKA</name>
<dbReference type="InterPro" id="IPR000719">
    <property type="entry name" value="Prot_kinase_dom"/>
</dbReference>
<feature type="domain" description="Protein kinase" evidence="4">
    <location>
        <begin position="21"/>
        <end position="273"/>
    </location>
</feature>
<dbReference type="PANTHER" id="PTHR45832">
    <property type="entry name" value="SERINE/THREONINE-PROTEIN KINASE SAMKA-RELATED-RELATED"/>
    <property type="match status" value="1"/>
</dbReference>
<protein>
    <recommendedName>
        <fullName evidence="4">Protein kinase domain-containing protein</fullName>
    </recommendedName>
</protein>
<dbReference type="GO" id="GO:0004672">
    <property type="term" value="F:protein kinase activity"/>
    <property type="evidence" value="ECO:0007669"/>
    <property type="project" value="InterPro"/>
</dbReference>
<dbReference type="Pfam" id="PF00069">
    <property type="entry name" value="Pkinase"/>
    <property type="match status" value="1"/>
</dbReference>